<dbReference type="Proteomes" id="UP000242414">
    <property type="component" value="Unassembled WGS sequence"/>
</dbReference>
<gene>
    <name evidence="1" type="ORF">BCV72DRAFT_222646</name>
</gene>
<name>A0A1X0RD04_RHIZD</name>
<proteinExistence type="predicted"/>
<organism evidence="1">
    <name type="scientific">Rhizopus microsporus var. microsporus</name>
    <dbReference type="NCBI Taxonomy" id="86635"/>
    <lineage>
        <taxon>Eukaryota</taxon>
        <taxon>Fungi</taxon>
        <taxon>Fungi incertae sedis</taxon>
        <taxon>Mucoromycota</taxon>
        <taxon>Mucoromycotina</taxon>
        <taxon>Mucoromycetes</taxon>
        <taxon>Mucorales</taxon>
        <taxon>Mucorineae</taxon>
        <taxon>Rhizopodaceae</taxon>
        <taxon>Rhizopus</taxon>
    </lineage>
</organism>
<dbReference type="VEuPathDB" id="FungiDB:BCV72DRAFT_222646"/>
<dbReference type="EMBL" id="KV921872">
    <property type="protein sequence ID" value="ORE09801.1"/>
    <property type="molecule type" value="Genomic_DNA"/>
</dbReference>
<evidence type="ECO:0000313" key="1">
    <source>
        <dbReference type="EMBL" id="ORE09801.1"/>
    </source>
</evidence>
<accession>A0A1X0RD04</accession>
<reference evidence="1" key="1">
    <citation type="journal article" date="2016" name="Proc. Natl. Acad. Sci. U.S.A.">
        <title>Lipid metabolic changes in an early divergent fungus govern the establishment of a mutualistic symbiosis with endobacteria.</title>
        <authorList>
            <person name="Lastovetsky O.A."/>
            <person name="Gaspar M.L."/>
            <person name="Mondo S.J."/>
            <person name="LaButti K.M."/>
            <person name="Sandor L."/>
            <person name="Grigoriev I.V."/>
            <person name="Henry S.A."/>
            <person name="Pawlowska T.E."/>
        </authorList>
    </citation>
    <scope>NUCLEOTIDE SEQUENCE [LARGE SCALE GENOMIC DNA]</scope>
    <source>
        <strain evidence="1">ATCC 52814</strain>
    </source>
</reference>
<sequence length="53" mass="6036">MKARCTNVDKQVQGLMKEAKKLPSLREKYDFYIITSLTFGGDIRNKLEIAAAM</sequence>
<protein>
    <submittedName>
        <fullName evidence="1">Uncharacterized protein</fullName>
    </submittedName>
</protein>
<dbReference type="AlphaFoldDB" id="A0A1X0RD04"/>